<reference evidence="2 3" key="1">
    <citation type="journal article" date="2021" name="BMC Genomics">
        <title>Datura genome reveals duplications of psychoactive alkaloid biosynthetic genes and high mutation rate following tissue culture.</title>
        <authorList>
            <person name="Rajewski A."/>
            <person name="Carter-House D."/>
            <person name="Stajich J."/>
            <person name="Litt A."/>
        </authorList>
    </citation>
    <scope>NUCLEOTIDE SEQUENCE [LARGE SCALE GENOMIC DNA]</scope>
    <source>
        <strain evidence="2">AR-01</strain>
    </source>
</reference>
<comment type="caution">
    <text evidence="2">The sequence shown here is derived from an EMBL/GenBank/DDBJ whole genome shotgun (WGS) entry which is preliminary data.</text>
</comment>
<proteinExistence type="predicted"/>
<protein>
    <submittedName>
        <fullName evidence="2">Uncharacterized protein</fullName>
    </submittedName>
</protein>
<evidence type="ECO:0000313" key="2">
    <source>
        <dbReference type="EMBL" id="MCE0480890.1"/>
    </source>
</evidence>
<dbReference type="EMBL" id="JACEIK010005185">
    <property type="protein sequence ID" value="MCE0480890.1"/>
    <property type="molecule type" value="Genomic_DNA"/>
</dbReference>
<name>A0ABS8VMC8_DATST</name>
<evidence type="ECO:0000256" key="1">
    <source>
        <dbReference type="SAM" id="MobiDB-lite"/>
    </source>
</evidence>
<feature type="region of interest" description="Disordered" evidence="1">
    <location>
        <begin position="27"/>
        <end position="61"/>
    </location>
</feature>
<accession>A0ABS8VMC8</accession>
<organism evidence="2 3">
    <name type="scientific">Datura stramonium</name>
    <name type="common">Jimsonweed</name>
    <name type="synonym">Common thornapple</name>
    <dbReference type="NCBI Taxonomy" id="4076"/>
    <lineage>
        <taxon>Eukaryota</taxon>
        <taxon>Viridiplantae</taxon>
        <taxon>Streptophyta</taxon>
        <taxon>Embryophyta</taxon>
        <taxon>Tracheophyta</taxon>
        <taxon>Spermatophyta</taxon>
        <taxon>Magnoliopsida</taxon>
        <taxon>eudicotyledons</taxon>
        <taxon>Gunneridae</taxon>
        <taxon>Pentapetalae</taxon>
        <taxon>asterids</taxon>
        <taxon>lamiids</taxon>
        <taxon>Solanales</taxon>
        <taxon>Solanaceae</taxon>
        <taxon>Solanoideae</taxon>
        <taxon>Datureae</taxon>
        <taxon>Datura</taxon>
    </lineage>
</organism>
<gene>
    <name evidence="2" type="ORF">HAX54_038118</name>
</gene>
<dbReference type="Proteomes" id="UP000823775">
    <property type="component" value="Unassembled WGS sequence"/>
</dbReference>
<sequence length="128" mass="14202">MSKVNNISAATINEVLGFPIPVESELGMRMQKGKGRKKRKVDSDEEDSEDQRSSGVGPFRPSGLFKCIEVDINAMKELLKSLPRPPLEGASLRTIVGRNEAYRIPLVPCIGSTWRKKRGRDGRMISCS</sequence>
<keyword evidence="3" id="KW-1185">Reference proteome</keyword>
<evidence type="ECO:0000313" key="3">
    <source>
        <dbReference type="Proteomes" id="UP000823775"/>
    </source>
</evidence>
<feature type="compositionally biased region" description="Basic residues" evidence="1">
    <location>
        <begin position="31"/>
        <end position="40"/>
    </location>
</feature>